<dbReference type="Pfam" id="PF18962">
    <property type="entry name" value="Por_Secre_tail"/>
    <property type="match status" value="1"/>
</dbReference>
<gene>
    <name evidence="5" type="ORF">H2O64_00505</name>
</gene>
<evidence type="ECO:0000259" key="3">
    <source>
        <dbReference type="PROSITE" id="PS50060"/>
    </source>
</evidence>
<dbReference type="InterPro" id="IPR013320">
    <property type="entry name" value="ConA-like_dom_sf"/>
</dbReference>
<dbReference type="InterPro" id="IPR013783">
    <property type="entry name" value="Ig-like_fold"/>
</dbReference>
<evidence type="ECO:0000256" key="2">
    <source>
        <dbReference type="SAM" id="SignalP"/>
    </source>
</evidence>
<reference evidence="5 6" key="1">
    <citation type="submission" date="2020-07" db="EMBL/GenBank/DDBJ databases">
        <title>Description of Kordia aestuariivivens sp. nov., isolated from a tidal flat.</title>
        <authorList>
            <person name="Park S."/>
            <person name="Yoon J.-H."/>
        </authorList>
    </citation>
    <scope>NUCLEOTIDE SEQUENCE [LARGE SCALE GENOMIC DNA]</scope>
    <source>
        <strain evidence="5 6">YSTF-M3</strain>
    </source>
</reference>
<accession>A0ABR7Q3J7</accession>
<evidence type="ECO:0000256" key="1">
    <source>
        <dbReference type="ARBA" id="ARBA00022729"/>
    </source>
</evidence>
<feature type="domain" description="MAM" evidence="3">
    <location>
        <begin position="748"/>
        <end position="913"/>
    </location>
</feature>
<dbReference type="SMART" id="SM00060">
    <property type="entry name" value="FN3"/>
    <property type="match status" value="6"/>
</dbReference>
<feature type="chain" id="PRO_5046739564" evidence="2">
    <location>
        <begin position="23"/>
        <end position="1318"/>
    </location>
</feature>
<evidence type="ECO:0000259" key="4">
    <source>
        <dbReference type="PROSITE" id="PS50853"/>
    </source>
</evidence>
<dbReference type="InterPro" id="IPR003961">
    <property type="entry name" value="FN3_dom"/>
</dbReference>
<dbReference type="NCBIfam" id="TIGR04183">
    <property type="entry name" value="Por_Secre_tail"/>
    <property type="match status" value="1"/>
</dbReference>
<dbReference type="SUPFAM" id="SSF49899">
    <property type="entry name" value="Concanavalin A-like lectins/glucanases"/>
    <property type="match status" value="2"/>
</dbReference>
<dbReference type="SUPFAM" id="SSF49854">
    <property type="entry name" value="Spermadhesin, CUB domain"/>
    <property type="match status" value="1"/>
</dbReference>
<feature type="domain" description="Fibronectin type-III" evidence="4">
    <location>
        <begin position="1007"/>
        <end position="1098"/>
    </location>
</feature>
<dbReference type="RefSeq" id="WP_187560176.1">
    <property type="nucleotide sequence ID" value="NZ_JACGWS010000001.1"/>
</dbReference>
<dbReference type="PROSITE" id="PS50853">
    <property type="entry name" value="FN3"/>
    <property type="match status" value="5"/>
</dbReference>
<feature type="signal peptide" evidence="2">
    <location>
        <begin position="1"/>
        <end position="22"/>
    </location>
</feature>
<dbReference type="InterPro" id="IPR035914">
    <property type="entry name" value="Sperma_CUB_dom_sf"/>
</dbReference>
<feature type="domain" description="MAM" evidence="3">
    <location>
        <begin position="393"/>
        <end position="557"/>
    </location>
</feature>
<comment type="caution">
    <text evidence="5">The sequence shown here is derived from an EMBL/GenBank/DDBJ whole genome shotgun (WGS) entry which is preliminary data.</text>
</comment>
<keyword evidence="1 2" id="KW-0732">Signal</keyword>
<keyword evidence="6" id="KW-1185">Reference proteome</keyword>
<dbReference type="SUPFAM" id="SSF49265">
    <property type="entry name" value="Fibronectin type III"/>
    <property type="match status" value="3"/>
</dbReference>
<dbReference type="PROSITE" id="PS50060">
    <property type="entry name" value="MAM_2"/>
    <property type="match status" value="2"/>
</dbReference>
<evidence type="ECO:0000313" key="5">
    <source>
        <dbReference type="EMBL" id="MBC8753131.1"/>
    </source>
</evidence>
<organism evidence="5 6">
    <name type="scientific">Kordia aestuariivivens</name>
    <dbReference type="NCBI Taxonomy" id="2759037"/>
    <lineage>
        <taxon>Bacteria</taxon>
        <taxon>Pseudomonadati</taxon>
        <taxon>Bacteroidota</taxon>
        <taxon>Flavobacteriia</taxon>
        <taxon>Flavobacteriales</taxon>
        <taxon>Flavobacteriaceae</taxon>
        <taxon>Kordia</taxon>
    </lineage>
</organism>
<protein>
    <submittedName>
        <fullName evidence="5">T9SS type A sorting domain-containing protein</fullName>
    </submittedName>
</protein>
<dbReference type="Gene3D" id="2.60.40.10">
    <property type="entry name" value="Immunoglobulins"/>
    <property type="match status" value="6"/>
</dbReference>
<dbReference type="InterPro" id="IPR026444">
    <property type="entry name" value="Secre_tail"/>
</dbReference>
<proteinExistence type="predicted"/>
<dbReference type="InterPro" id="IPR000998">
    <property type="entry name" value="MAM_dom"/>
</dbReference>
<dbReference type="EMBL" id="JACGWS010000001">
    <property type="protein sequence ID" value="MBC8753131.1"/>
    <property type="molecule type" value="Genomic_DNA"/>
</dbReference>
<dbReference type="Gene3D" id="2.60.120.290">
    <property type="entry name" value="Spermadhesin, CUB domain"/>
    <property type="match status" value="1"/>
</dbReference>
<sequence length="1318" mass="136645">MKKTTLKLFMIMFLLGSYIGVSQTLNQNASWPNTNWVVTGMYNTDPLAFEADPTLTANFAFDDDDAGNGSDDDIAAESPVIDLTAAHTAGETWLTVSADYTYNDLADTLTLEYWDADAGAWVSWEQFGPSGDQPTDNFCGGIRDSFTSIVLNIASFTATQQSGFRYRISFLDDGGAGGAAYEWGFCFDAPTITSATPPSCPDPSALGASNIDGFSADLAWTEAGTATLWNIEIVDITGGGTVTGTATSTGVANPFSQTGLDPSTNYEFYVQADCGVDGTSAWVGPFAFSTTVACPDPSALTATNIMTTSADLGWTAGGSETLWDVEIVDITGGGVATGTATATGVANPYNATGLVDSNAYEFYVRADCNPNGTSTWVGPFAFVTSCTTFTAPYTQDFENGGTVPACWTLGGDENWLFNTAGPNHVGNGGTLSGSTASGGYYAVVDDSTPDAANAQLDSPFVDVSGLTTPALSFYEISNNEGQPNATLTVSVWDGAAWNVVGTYNTNTAGWEQKIIDLSGLTFTGPAQARFSVADSGSFYDDIAIDDVTFDEAPSCFDPSALGATSIDGFSADLGWTENGTATLWNIELVDITGGGTVTGTATSSGVANPFNQSGLDPSTNYEFYVQADCGPGGVSAWVGPFAFSTTVACPAPSALNATNVLSTSADLGWTAGGSETLWDVEIVDITAGGVATGTATATGVANPYNATGLTDANIYEFYVRADCAANGTSTWAGPFNFITACNTFTAPYTEDFENGGAVPVCWTLGGDENWLFNTAGPNHVGNGGTLSGSTASGGYYAVVDDSTPDATNAQLDSPFVDVSGLTTPSLSFYEISDNEGFSNATLTVSVWDGAAWNVVGTYNTNTAAGWEQKVIDLSGLTFTGPAQARFSIADSGEFYDDIAIDDVTFDELPTCLAPSMLTATNITDASADLGWTENGTATLWNIELVDVTAGGVATGTATASGVANPYNATGLAQNNDYAFYVQADCGPGGLSGWVGPFAFSTLETCPAPGALTATTITETTADLGWTENGTATSWNIELVDITAGGVVTGTATASGVANPYGATGLVGDNTYEFYVQADCGVDGVSAWAGPFTFATPYVALPPDCTNGTFLDSGGQSGDYSSGENITYTICPDNPATETIEVEFTAFNTENNGAAACYDGLTIHDGPDALSATIDPPGGGTIWCWDRNDVPAAGTGDLQGMMIESTDPSGCLTFVFTSDGSVVRDGWEAMVSCNPLSTISFENGRAFTFYPNPVDNKLTLVAGKRIENVTFYNILGAQVLTTSPNSLSKDVDTSALTSGTYFVQVTVEGVTDTIKIIKQ</sequence>
<feature type="domain" description="Fibronectin type-III" evidence="4">
    <location>
        <begin position="913"/>
        <end position="1004"/>
    </location>
</feature>
<dbReference type="InterPro" id="IPR036116">
    <property type="entry name" value="FN3_sf"/>
</dbReference>
<dbReference type="Gene3D" id="2.60.120.200">
    <property type="match status" value="2"/>
</dbReference>
<feature type="domain" description="Fibronectin type-III" evidence="4">
    <location>
        <begin position="557"/>
        <end position="648"/>
    </location>
</feature>
<feature type="domain" description="Fibronectin type-III" evidence="4">
    <location>
        <begin position="651"/>
        <end position="742"/>
    </location>
</feature>
<name>A0ABR7Q3J7_9FLAO</name>
<dbReference type="Proteomes" id="UP000619238">
    <property type="component" value="Unassembled WGS sequence"/>
</dbReference>
<dbReference type="CDD" id="cd00063">
    <property type="entry name" value="FN3"/>
    <property type="match status" value="2"/>
</dbReference>
<evidence type="ECO:0000313" key="6">
    <source>
        <dbReference type="Proteomes" id="UP000619238"/>
    </source>
</evidence>
<feature type="domain" description="Fibronectin type-III" evidence="4">
    <location>
        <begin position="202"/>
        <end position="293"/>
    </location>
</feature>